<accession>A0A6A0AKP4</accession>
<gene>
    <name evidence="2" type="ORF">HaLaN_32152</name>
</gene>
<proteinExistence type="predicted"/>
<protein>
    <submittedName>
        <fullName evidence="2">Uncharacterized protein</fullName>
    </submittedName>
</protein>
<comment type="caution">
    <text evidence="2">The sequence shown here is derived from an EMBL/GenBank/DDBJ whole genome shotgun (WGS) entry which is preliminary data.</text>
</comment>
<sequence>MKGPRPLDEFLQKVRRIAMFLELGVPMAGPRSPLPMAIDKNARMTSLRSSRRWTCGHPTATCAANRPRSASTGLMRAQPTRRRTPSLAALRAT</sequence>
<evidence type="ECO:0000313" key="3">
    <source>
        <dbReference type="Proteomes" id="UP000485058"/>
    </source>
</evidence>
<dbReference type="AlphaFoldDB" id="A0A6A0AKP4"/>
<organism evidence="2 3">
    <name type="scientific">Haematococcus lacustris</name>
    <name type="common">Green alga</name>
    <name type="synonym">Haematococcus pluvialis</name>
    <dbReference type="NCBI Taxonomy" id="44745"/>
    <lineage>
        <taxon>Eukaryota</taxon>
        <taxon>Viridiplantae</taxon>
        <taxon>Chlorophyta</taxon>
        <taxon>core chlorophytes</taxon>
        <taxon>Chlorophyceae</taxon>
        <taxon>CS clade</taxon>
        <taxon>Chlamydomonadales</taxon>
        <taxon>Haematococcaceae</taxon>
        <taxon>Haematococcus</taxon>
    </lineage>
</organism>
<dbReference type="Proteomes" id="UP000485058">
    <property type="component" value="Unassembled WGS sequence"/>
</dbReference>
<feature type="region of interest" description="Disordered" evidence="1">
    <location>
        <begin position="56"/>
        <end position="93"/>
    </location>
</feature>
<evidence type="ECO:0000256" key="1">
    <source>
        <dbReference type="SAM" id="MobiDB-lite"/>
    </source>
</evidence>
<dbReference type="EMBL" id="BLLF01007265">
    <property type="protein sequence ID" value="GFH32863.1"/>
    <property type="molecule type" value="Genomic_DNA"/>
</dbReference>
<evidence type="ECO:0000313" key="2">
    <source>
        <dbReference type="EMBL" id="GFH32863.1"/>
    </source>
</evidence>
<name>A0A6A0AKP4_HAELA</name>
<keyword evidence="3" id="KW-1185">Reference proteome</keyword>
<reference evidence="2 3" key="1">
    <citation type="submission" date="2020-02" db="EMBL/GenBank/DDBJ databases">
        <title>Draft genome sequence of Haematococcus lacustris strain NIES-144.</title>
        <authorList>
            <person name="Morimoto D."/>
            <person name="Nakagawa S."/>
            <person name="Yoshida T."/>
            <person name="Sawayama S."/>
        </authorList>
    </citation>
    <scope>NUCLEOTIDE SEQUENCE [LARGE SCALE GENOMIC DNA]</scope>
    <source>
        <strain evidence="2 3">NIES-144</strain>
    </source>
</reference>